<dbReference type="GO" id="GO:0016853">
    <property type="term" value="F:isomerase activity"/>
    <property type="evidence" value="ECO:0007669"/>
    <property type="project" value="InterPro"/>
</dbReference>
<accession>A0A9D1HWJ5</accession>
<sequence length="293" mass="33000">MITHISNGTISASIDSFGAQLTSLSAHNKEYLWQGNPQWWSGQAPILFPIVGTLRNDQAHSAAGEVKLGRHGLARRFEHTLLSSDETSAQYELRSTDETRKQFPYDFVLRMSYSLVGPTMLEQRYEVENTGTVELPYTVGAHPAFNAPLGEEETFEDYELKFARAWSCASPSLDHESGLLDFEHTWEVLKNADSFSLTHDPFREHDTIVFQDIPDNVVTLQSKKTSHGVRVSFKGFNYLGVWSEMHDAPFVAIEPWMGCATALDEDDMFEHKRGMELLAPGATARHAFTIELL</sequence>
<comment type="caution">
    <text evidence="1">The sequence shown here is derived from an EMBL/GenBank/DDBJ whole genome shotgun (WGS) entry which is preliminary data.</text>
</comment>
<dbReference type="GO" id="GO:0005975">
    <property type="term" value="P:carbohydrate metabolic process"/>
    <property type="evidence" value="ECO:0007669"/>
    <property type="project" value="InterPro"/>
</dbReference>
<reference evidence="1" key="2">
    <citation type="journal article" date="2021" name="PeerJ">
        <title>Extensive microbial diversity within the chicken gut microbiome revealed by metagenomics and culture.</title>
        <authorList>
            <person name="Gilroy R."/>
            <person name="Ravi A."/>
            <person name="Getino M."/>
            <person name="Pursley I."/>
            <person name="Horton D.L."/>
            <person name="Alikhan N.F."/>
            <person name="Baker D."/>
            <person name="Gharbi K."/>
            <person name="Hall N."/>
            <person name="Watson M."/>
            <person name="Adriaenssens E.M."/>
            <person name="Foster-Nyarko E."/>
            <person name="Jarju S."/>
            <person name="Secka A."/>
            <person name="Antonio M."/>
            <person name="Oren A."/>
            <person name="Chaudhuri R.R."/>
            <person name="La Ragione R."/>
            <person name="Hildebrand F."/>
            <person name="Pallen M.J."/>
        </authorList>
    </citation>
    <scope>NUCLEOTIDE SEQUENCE</scope>
    <source>
        <strain evidence="1">ChiHjej12B11-29160</strain>
    </source>
</reference>
<organism evidence="1 2">
    <name type="scientific">Candidatus Coprovicinus avistercoris</name>
    <dbReference type="NCBI Taxonomy" id="2840754"/>
    <lineage>
        <taxon>Bacteria</taxon>
        <taxon>Bacillati</taxon>
        <taxon>Actinomycetota</taxon>
        <taxon>Coriobacteriia</taxon>
        <taxon>Coriobacteriales</taxon>
        <taxon>Coriobacteriaceae</taxon>
        <taxon>Coriobacteriaceae incertae sedis</taxon>
        <taxon>Candidatus Coprovicinus</taxon>
    </lineage>
</organism>
<proteinExistence type="predicted"/>
<dbReference type="SUPFAM" id="SSF74650">
    <property type="entry name" value="Galactose mutarotase-like"/>
    <property type="match status" value="1"/>
</dbReference>
<dbReference type="GO" id="GO:0030246">
    <property type="term" value="F:carbohydrate binding"/>
    <property type="evidence" value="ECO:0007669"/>
    <property type="project" value="InterPro"/>
</dbReference>
<reference evidence="1" key="1">
    <citation type="submission" date="2020-10" db="EMBL/GenBank/DDBJ databases">
        <authorList>
            <person name="Gilroy R."/>
        </authorList>
    </citation>
    <scope>NUCLEOTIDE SEQUENCE</scope>
    <source>
        <strain evidence="1">ChiHjej12B11-29160</strain>
    </source>
</reference>
<dbReference type="Gene3D" id="2.70.98.10">
    <property type="match status" value="1"/>
</dbReference>
<dbReference type="Proteomes" id="UP000824078">
    <property type="component" value="Unassembled WGS sequence"/>
</dbReference>
<dbReference type="AlphaFoldDB" id="A0A9D1HWJ5"/>
<evidence type="ECO:0000313" key="2">
    <source>
        <dbReference type="Proteomes" id="UP000824078"/>
    </source>
</evidence>
<dbReference type="InterPro" id="IPR008183">
    <property type="entry name" value="Aldose_1/G6P_1-epimerase"/>
</dbReference>
<evidence type="ECO:0000313" key="1">
    <source>
        <dbReference type="EMBL" id="HIU24046.1"/>
    </source>
</evidence>
<dbReference type="EMBL" id="DVMQ01000013">
    <property type="protein sequence ID" value="HIU24046.1"/>
    <property type="molecule type" value="Genomic_DNA"/>
</dbReference>
<dbReference type="InterPro" id="IPR037481">
    <property type="entry name" value="LacX"/>
</dbReference>
<dbReference type="PANTHER" id="PTHR11122:SF13">
    <property type="entry name" value="GLUCOSE-6-PHOSPHATE 1-EPIMERASE"/>
    <property type="match status" value="1"/>
</dbReference>
<dbReference type="Pfam" id="PF01263">
    <property type="entry name" value="Aldose_epim"/>
    <property type="match status" value="1"/>
</dbReference>
<dbReference type="InterPro" id="IPR014718">
    <property type="entry name" value="GH-type_carb-bd"/>
</dbReference>
<gene>
    <name evidence="1" type="ORF">IAD17_03910</name>
</gene>
<dbReference type="CDD" id="cd09024">
    <property type="entry name" value="Aldose_epim_lacX"/>
    <property type="match status" value="1"/>
</dbReference>
<dbReference type="InterPro" id="IPR011013">
    <property type="entry name" value="Gal_mutarotase_sf_dom"/>
</dbReference>
<dbReference type="PANTHER" id="PTHR11122">
    <property type="entry name" value="APOSPORY-ASSOCIATED PROTEIN C-RELATED"/>
    <property type="match status" value="1"/>
</dbReference>
<name>A0A9D1HWJ5_9ACTN</name>
<protein>
    <submittedName>
        <fullName evidence="1">Aldose 1-epimerase family protein</fullName>
    </submittedName>
</protein>